<dbReference type="GO" id="GO:0008270">
    <property type="term" value="F:zinc ion binding"/>
    <property type="evidence" value="ECO:0007669"/>
    <property type="project" value="InterPro"/>
</dbReference>
<dbReference type="AlphaFoldDB" id="A0A9W9FP29"/>
<evidence type="ECO:0000256" key="4">
    <source>
        <dbReference type="ARBA" id="ARBA00023242"/>
    </source>
</evidence>
<dbReference type="RefSeq" id="XP_056477216.1">
    <property type="nucleotide sequence ID" value="XM_056616859.1"/>
</dbReference>
<evidence type="ECO:0000259" key="6">
    <source>
        <dbReference type="Pfam" id="PF04082"/>
    </source>
</evidence>
<reference evidence="7" key="1">
    <citation type="submission" date="2022-11" db="EMBL/GenBank/DDBJ databases">
        <authorList>
            <person name="Petersen C."/>
        </authorList>
    </citation>
    <scope>NUCLEOTIDE SEQUENCE</scope>
    <source>
        <strain evidence="7">IBT 30761</strain>
    </source>
</reference>
<name>A0A9W9FP29_9EURO</name>
<dbReference type="GeneID" id="81355838"/>
<sequence>MESSFDQQLPENRQHNRSRSPSHEGDQQHKRPRVGESDLRAMEAEQTSQASEHTHDTTESEFQDDTDIDAVHLPSLPAAWTVIGLETPNAASSTPGILLETTIPSHISLSLLNYSLRILPIAPVCDAIVKWFMVGVHPIYPVVDIQSFLGDYHKFLRQKFSTKVSHNPPFFCLLLAVLFAGASAVPAAGWRVHPLSIVGEVGKQDLIDALRTSCSDSLRACQHFRYPTINTLVASILVHHINGETGLSQRLFIGPAILLAQSIGLHQDPILRGPVGHSRDHRRRVWWHLVWMDTQASLASDLPTFCGGELLQNVQMPSIFKTNTRRTVSVMMLGAIGRFEKAKLLNRLMAKFRGLVPREEAFSDAEVAITEFRGKVDDLIAKIPAYDESTADDIPPEIMIPTRRPWTSDSEDNLADRFNVVKRWTNNMLQLLKMEIMTLLPKLALPPQGPAQDSDLTWQSVVPACDKLLRGYLDLFDVPLFAPYFWNLLRNHAIQNCVHVILLYLNQEGHTPADRRQMLSSVDYFFTQWEKLTLTSLPLDKALGFGDAAIMTGLMRKIIDLRQKLREPSDDSHLTDVDSAAATRNPSPSASITTGTADIFTLEINENPGMYTEFWRWVDNELEAIARSREG</sequence>
<keyword evidence="3" id="KW-0804">Transcription</keyword>
<feature type="compositionally biased region" description="Polar residues" evidence="5">
    <location>
        <begin position="582"/>
        <end position="592"/>
    </location>
</feature>
<dbReference type="PANTHER" id="PTHR31001:SF40">
    <property type="entry name" value="ZN(II)2CYS6 TRANSCRIPTION FACTOR (EUROFUNG)"/>
    <property type="match status" value="1"/>
</dbReference>
<dbReference type="PANTHER" id="PTHR31001">
    <property type="entry name" value="UNCHARACTERIZED TRANSCRIPTIONAL REGULATORY PROTEIN"/>
    <property type="match status" value="1"/>
</dbReference>
<dbReference type="CDD" id="cd12148">
    <property type="entry name" value="fungal_TF_MHR"/>
    <property type="match status" value="1"/>
</dbReference>
<evidence type="ECO:0000256" key="5">
    <source>
        <dbReference type="SAM" id="MobiDB-lite"/>
    </source>
</evidence>
<comment type="caution">
    <text evidence="7">The sequence shown here is derived from an EMBL/GenBank/DDBJ whole genome shotgun (WGS) entry which is preliminary data.</text>
</comment>
<dbReference type="GO" id="GO:0005634">
    <property type="term" value="C:nucleus"/>
    <property type="evidence" value="ECO:0007669"/>
    <property type="project" value="UniProtKB-SubCell"/>
</dbReference>
<accession>A0A9W9FP29</accession>
<dbReference type="GO" id="GO:0006351">
    <property type="term" value="P:DNA-templated transcription"/>
    <property type="evidence" value="ECO:0007669"/>
    <property type="project" value="InterPro"/>
</dbReference>
<evidence type="ECO:0000256" key="2">
    <source>
        <dbReference type="ARBA" id="ARBA00023015"/>
    </source>
</evidence>
<keyword evidence="4" id="KW-0539">Nucleus</keyword>
<reference evidence="7" key="2">
    <citation type="journal article" date="2023" name="IMA Fungus">
        <title>Comparative genomic study of the Penicillium genus elucidates a diverse pangenome and 15 lateral gene transfer events.</title>
        <authorList>
            <person name="Petersen C."/>
            <person name="Sorensen T."/>
            <person name="Nielsen M.R."/>
            <person name="Sondergaard T.E."/>
            <person name="Sorensen J.L."/>
            <person name="Fitzpatrick D.A."/>
            <person name="Frisvad J.C."/>
            <person name="Nielsen K.L."/>
        </authorList>
    </citation>
    <scope>NUCLEOTIDE SEQUENCE</scope>
    <source>
        <strain evidence="7">IBT 30761</strain>
    </source>
</reference>
<organism evidence="7 8">
    <name type="scientific">Penicillium argentinense</name>
    <dbReference type="NCBI Taxonomy" id="1131581"/>
    <lineage>
        <taxon>Eukaryota</taxon>
        <taxon>Fungi</taxon>
        <taxon>Dikarya</taxon>
        <taxon>Ascomycota</taxon>
        <taxon>Pezizomycotina</taxon>
        <taxon>Eurotiomycetes</taxon>
        <taxon>Eurotiomycetidae</taxon>
        <taxon>Eurotiales</taxon>
        <taxon>Aspergillaceae</taxon>
        <taxon>Penicillium</taxon>
    </lineage>
</organism>
<dbReference type="InterPro" id="IPR007219">
    <property type="entry name" value="XnlR_reg_dom"/>
</dbReference>
<dbReference type="Pfam" id="PF04082">
    <property type="entry name" value="Fungal_trans"/>
    <property type="match status" value="1"/>
</dbReference>
<evidence type="ECO:0000256" key="1">
    <source>
        <dbReference type="ARBA" id="ARBA00004123"/>
    </source>
</evidence>
<feature type="compositionally biased region" description="Basic and acidic residues" evidence="5">
    <location>
        <begin position="21"/>
        <end position="43"/>
    </location>
</feature>
<evidence type="ECO:0000313" key="8">
    <source>
        <dbReference type="Proteomes" id="UP001149074"/>
    </source>
</evidence>
<gene>
    <name evidence="7" type="ORF">N7532_004365</name>
</gene>
<keyword evidence="2" id="KW-0805">Transcription regulation</keyword>
<keyword evidence="8" id="KW-1185">Reference proteome</keyword>
<feature type="region of interest" description="Disordered" evidence="5">
    <location>
        <begin position="569"/>
        <end position="592"/>
    </location>
</feature>
<dbReference type="EMBL" id="JAPQKI010000004">
    <property type="protein sequence ID" value="KAJ5103836.1"/>
    <property type="molecule type" value="Genomic_DNA"/>
</dbReference>
<evidence type="ECO:0000256" key="3">
    <source>
        <dbReference type="ARBA" id="ARBA00023163"/>
    </source>
</evidence>
<dbReference type="OrthoDB" id="3989227at2759"/>
<feature type="compositionally biased region" description="Polar residues" evidence="5">
    <location>
        <begin position="1"/>
        <end position="11"/>
    </location>
</feature>
<protein>
    <recommendedName>
        <fullName evidence="6">Xylanolytic transcriptional activator regulatory domain-containing protein</fullName>
    </recommendedName>
</protein>
<feature type="domain" description="Xylanolytic transcriptional activator regulatory" evidence="6">
    <location>
        <begin position="132"/>
        <end position="304"/>
    </location>
</feature>
<comment type="subcellular location">
    <subcellularLocation>
        <location evidence="1">Nucleus</location>
    </subcellularLocation>
</comment>
<dbReference type="GO" id="GO:0003677">
    <property type="term" value="F:DNA binding"/>
    <property type="evidence" value="ECO:0007669"/>
    <property type="project" value="InterPro"/>
</dbReference>
<dbReference type="InterPro" id="IPR050613">
    <property type="entry name" value="Sec_Metabolite_Reg"/>
</dbReference>
<proteinExistence type="predicted"/>
<evidence type="ECO:0000313" key="7">
    <source>
        <dbReference type="EMBL" id="KAJ5103836.1"/>
    </source>
</evidence>
<dbReference type="Proteomes" id="UP001149074">
    <property type="component" value="Unassembled WGS sequence"/>
</dbReference>
<feature type="region of interest" description="Disordered" evidence="5">
    <location>
        <begin position="1"/>
        <end position="63"/>
    </location>
</feature>